<evidence type="ECO:0000313" key="2">
    <source>
        <dbReference type="EMBL" id="ARD24085.1"/>
    </source>
</evidence>
<dbReference type="InterPro" id="IPR031593">
    <property type="entry name" value="Porin_7"/>
</dbReference>
<dbReference type="EMBL" id="CP020472">
    <property type="protein sequence ID" value="ARD24085.1"/>
    <property type="molecule type" value="Genomic_DNA"/>
</dbReference>
<keyword evidence="3" id="KW-1185">Reference proteome</keyword>
<dbReference type="Pfam" id="PF16956">
    <property type="entry name" value="Porin_7"/>
    <property type="match status" value="1"/>
</dbReference>
<keyword evidence="1" id="KW-0732">Signal</keyword>
<evidence type="ECO:0008006" key="4">
    <source>
        <dbReference type="Google" id="ProtNLM"/>
    </source>
</evidence>
<sequence length="250" mass="27659">MKNVTALALLSGLFALPAIAAQDAPFQHEAGLEYSANTEEFGDGIWDLNYRYYIKPVSQDNGPYALNGFLAQTTNIGAGYSMFDDADTDTVRIDGTYVFDSKWFVGAEYNRFEIGDFSGNLYQFEAGYYFNDSSKVAAFYVDGSDDFESFYGAEIRSFLAFETTTGIDLGAMWTHTDNDDIFNLNADWYVTKAWSVGLGYVDDGSDNDFAAKTAYWLRMSDAFSATFEVSKVLDSDVDGFGASIGIVGRF</sequence>
<dbReference type="RefSeq" id="WP_080917052.1">
    <property type="nucleotide sequence ID" value="NZ_CP020472.1"/>
</dbReference>
<dbReference type="SUPFAM" id="SSF56935">
    <property type="entry name" value="Porins"/>
    <property type="match status" value="1"/>
</dbReference>
<feature type="chain" id="PRO_5045516030" description="Porin" evidence="1">
    <location>
        <begin position="21"/>
        <end position="250"/>
    </location>
</feature>
<reference evidence="2 3" key="1">
    <citation type="submission" date="2017-03" db="EMBL/GenBank/DDBJ databases">
        <title>Genome sequencing of Shewanella japonica KCTC 22435.</title>
        <authorList>
            <person name="Kim K.M."/>
        </authorList>
    </citation>
    <scope>NUCLEOTIDE SEQUENCE [LARGE SCALE GENOMIC DNA]</scope>
    <source>
        <strain evidence="2 3">KCTC 22435</strain>
    </source>
</reference>
<proteinExistence type="predicted"/>
<evidence type="ECO:0000313" key="3">
    <source>
        <dbReference type="Proteomes" id="UP000191820"/>
    </source>
</evidence>
<accession>A0ABN4YNW2</accession>
<organism evidence="2 3">
    <name type="scientific">Shewanella japonica</name>
    <dbReference type="NCBI Taxonomy" id="93973"/>
    <lineage>
        <taxon>Bacteria</taxon>
        <taxon>Pseudomonadati</taxon>
        <taxon>Pseudomonadota</taxon>
        <taxon>Gammaproteobacteria</taxon>
        <taxon>Alteromonadales</taxon>
        <taxon>Shewanellaceae</taxon>
        <taxon>Shewanella</taxon>
    </lineage>
</organism>
<protein>
    <recommendedName>
        <fullName evidence="4">Porin</fullName>
    </recommendedName>
</protein>
<name>A0ABN4YNW2_9GAMM</name>
<dbReference type="Proteomes" id="UP000191820">
    <property type="component" value="Chromosome"/>
</dbReference>
<gene>
    <name evidence="2" type="ORF">SJ2017_3852</name>
</gene>
<evidence type="ECO:0000256" key="1">
    <source>
        <dbReference type="SAM" id="SignalP"/>
    </source>
</evidence>
<feature type="signal peptide" evidence="1">
    <location>
        <begin position="1"/>
        <end position="20"/>
    </location>
</feature>